<organism evidence="1 2">
    <name type="scientific">Scortum barcoo</name>
    <name type="common">barcoo grunter</name>
    <dbReference type="NCBI Taxonomy" id="214431"/>
    <lineage>
        <taxon>Eukaryota</taxon>
        <taxon>Metazoa</taxon>
        <taxon>Chordata</taxon>
        <taxon>Craniata</taxon>
        <taxon>Vertebrata</taxon>
        <taxon>Euteleostomi</taxon>
        <taxon>Actinopterygii</taxon>
        <taxon>Neopterygii</taxon>
        <taxon>Teleostei</taxon>
        <taxon>Neoteleostei</taxon>
        <taxon>Acanthomorphata</taxon>
        <taxon>Eupercaria</taxon>
        <taxon>Centrarchiformes</taxon>
        <taxon>Terapontoidei</taxon>
        <taxon>Terapontidae</taxon>
        <taxon>Scortum</taxon>
    </lineage>
</organism>
<name>A0ACB8VDM6_9TELE</name>
<feature type="non-terminal residue" evidence="1">
    <location>
        <position position="1"/>
    </location>
</feature>
<proteinExistence type="predicted"/>
<reference evidence="1" key="1">
    <citation type="submission" date="2022-04" db="EMBL/GenBank/DDBJ databases">
        <title>Jade perch genome.</title>
        <authorList>
            <person name="Chao B."/>
        </authorList>
    </citation>
    <scope>NUCLEOTIDE SEQUENCE</scope>
    <source>
        <strain evidence="1">CB-2022</strain>
    </source>
</reference>
<keyword evidence="2" id="KW-1185">Reference proteome</keyword>
<dbReference type="Proteomes" id="UP000831701">
    <property type="component" value="Chromosome 23"/>
</dbReference>
<feature type="non-terminal residue" evidence="1">
    <location>
        <position position="592"/>
    </location>
</feature>
<comment type="caution">
    <text evidence="1">The sequence shown here is derived from an EMBL/GenBank/DDBJ whole genome shotgun (WGS) entry which is preliminary data.</text>
</comment>
<accession>A0ACB8VDM6</accession>
<gene>
    <name evidence="1" type="ORF">L3Q82_020003</name>
</gene>
<dbReference type="EMBL" id="CM041553">
    <property type="protein sequence ID" value="KAI3353475.1"/>
    <property type="molecule type" value="Genomic_DNA"/>
</dbReference>
<protein>
    <submittedName>
        <fullName evidence="1">Uncharacterized protein</fullName>
    </submittedName>
</protein>
<evidence type="ECO:0000313" key="2">
    <source>
        <dbReference type="Proteomes" id="UP000831701"/>
    </source>
</evidence>
<sequence>SLGDPKPDRGLAVRLPPPTGSLHTEAELGWVALLACAATPARPPGGTSQLLMGTDGAASRANAPVCILLRSERVHLPRLEELHQPLVLQLHQVSSSMKRINIRKAEGPDKVSGRTLKLCDRPTGRKFFWTFSTCPCSLLQFLSASKPPSLCLCLIHRPVPYAVTCLNDYRPVVLTPVIMKCFERIVLKHIKDIRENRLTEDAVSIALHTALTHLQLPNTYVRMLFVDFSSAFNTVIPDKLVLKRATTESILCLSAAVWYGSWTAQDRKGLSPGGENSTGDCGKDSIYTGRMQKKARRHVATDPTHPGNGLFVPLPSGKRLSMTSGADMSAFMKAASVPEPVNHEVCQELRGESSTFQLPEEEESLLSLLYQVSCVHGPGQVRCDVDAQELDIVDTLNCFPVDEERSVLCPPGPPIVHCDLLVGLIIVRYEAHYGGVVCKLYNGVCGVDGRTVTGEESEEGWAEHAALWCACAQDQCRGCVVLDSYHFSTSLSGITVLKAELKSTNNILTDDDDGRNDEEDGGDAVNPDYNEADDYDGDDGRVERDNNEGGDDDDDDGGDDDETEKDSGINKSHCSDDEEEDEDEKAHRQREN</sequence>
<evidence type="ECO:0000313" key="1">
    <source>
        <dbReference type="EMBL" id="KAI3353475.1"/>
    </source>
</evidence>